<keyword evidence="6" id="KW-0694">RNA-binding</keyword>
<evidence type="ECO:0000256" key="3">
    <source>
        <dbReference type="ARBA" id="ARBA00022723"/>
    </source>
</evidence>
<keyword evidence="5" id="KW-0460">Magnesium</keyword>
<proteinExistence type="inferred from homology"/>
<dbReference type="InterPro" id="IPR012340">
    <property type="entry name" value="NA-bd_OB-fold"/>
</dbReference>
<dbReference type="GO" id="GO:0003723">
    <property type="term" value="F:RNA binding"/>
    <property type="evidence" value="ECO:0007669"/>
    <property type="project" value="UniProtKB-KW"/>
</dbReference>
<dbReference type="Gene3D" id="2.40.50.140">
    <property type="entry name" value="Nucleic acid-binding proteins"/>
    <property type="match status" value="1"/>
</dbReference>
<keyword evidence="9" id="KW-0934">Plastid</keyword>
<gene>
    <name evidence="9" type="primary">rne</name>
</gene>
<dbReference type="RefSeq" id="YP_009398827.1">
    <property type="nucleotide sequence ID" value="NC_035294.1"/>
</dbReference>
<comment type="similarity">
    <text evidence="2">Belongs to the RNase E/G family.</text>
</comment>
<dbReference type="SMART" id="SM00316">
    <property type="entry name" value="S1"/>
    <property type="match status" value="1"/>
</dbReference>
<dbReference type="InterPro" id="IPR003029">
    <property type="entry name" value="S1_domain"/>
</dbReference>
<dbReference type="SUPFAM" id="SSF50249">
    <property type="entry name" value="Nucleic acid-binding proteins"/>
    <property type="match status" value="1"/>
</dbReference>
<accession>A0A1Z1MQF7</accession>
<evidence type="ECO:0000256" key="4">
    <source>
        <dbReference type="ARBA" id="ARBA00022801"/>
    </source>
</evidence>
<keyword evidence="3" id="KW-0479">Metal-binding</keyword>
<dbReference type="Pfam" id="PF10150">
    <property type="entry name" value="RNase_E_G"/>
    <property type="match status" value="1"/>
</dbReference>
<dbReference type="GO" id="GO:0046872">
    <property type="term" value="F:metal ion binding"/>
    <property type="evidence" value="ECO:0007669"/>
    <property type="project" value="UniProtKB-KW"/>
</dbReference>
<reference evidence="9" key="1">
    <citation type="journal article" date="2017" name="J. Phycol.">
        <title>Analysis of chloroplast genomes and a supermatrix inform reclassification of the Rhodomelaceae (Rhodophyta).</title>
        <authorList>
            <person name="Diaz-Tapia P."/>
            <person name="Maggs C.A."/>
            <person name="West J.A."/>
            <person name="Verbruggen H."/>
        </authorList>
    </citation>
    <scope>NUCLEOTIDE SEQUENCE</scope>
    <source>
        <strain evidence="9">PD1561</strain>
    </source>
</reference>
<dbReference type="PROSITE" id="PS50126">
    <property type="entry name" value="S1"/>
    <property type="match status" value="1"/>
</dbReference>
<protein>
    <submittedName>
        <fullName evidence="9">Ribonuclease E</fullName>
    </submittedName>
</protein>
<dbReference type="GO" id="GO:0016787">
    <property type="term" value="F:hydrolase activity"/>
    <property type="evidence" value="ECO:0007669"/>
    <property type="project" value="UniProtKB-KW"/>
</dbReference>
<dbReference type="InterPro" id="IPR019307">
    <property type="entry name" value="RNA-bd_AU-1/RNase_E/G"/>
</dbReference>
<comment type="function">
    <text evidence="7">Involved in intercistronic processing of primary transcripts from chloroplast operons. The endonucleolytic activity of the enzyme depends on the number of phosphates at the 5' end, is inhibited by structured RNA, and preferentially cleaves A/U-rich sequences.</text>
</comment>
<comment type="cofactor">
    <cofactor evidence="1">
        <name>Mg(2+)</name>
        <dbReference type="ChEBI" id="CHEBI:18420"/>
    </cofactor>
</comment>
<evidence type="ECO:0000256" key="2">
    <source>
        <dbReference type="ARBA" id="ARBA00005522"/>
    </source>
</evidence>
<dbReference type="AlphaFoldDB" id="A0A1Z1MQF7"/>
<dbReference type="NCBIfam" id="TIGR00757">
    <property type="entry name" value="RNaseEG"/>
    <property type="match status" value="1"/>
</dbReference>
<feature type="domain" description="S1 motif" evidence="8">
    <location>
        <begin position="35"/>
        <end position="113"/>
    </location>
</feature>
<dbReference type="PANTHER" id="PTHR30001">
    <property type="entry name" value="RIBONUCLEASE"/>
    <property type="match status" value="1"/>
</dbReference>
<dbReference type="GO" id="GO:0005737">
    <property type="term" value="C:cytoplasm"/>
    <property type="evidence" value="ECO:0007669"/>
    <property type="project" value="TreeGrafter"/>
</dbReference>
<evidence type="ECO:0000256" key="1">
    <source>
        <dbReference type="ARBA" id="ARBA00001946"/>
    </source>
</evidence>
<evidence type="ECO:0000256" key="7">
    <source>
        <dbReference type="ARBA" id="ARBA00023436"/>
    </source>
</evidence>
<dbReference type="GO" id="GO:0006364">
    <property type="term" value="P:rRNA processing"/>
    <property type="evidence" value="ECO:0007669"/>
    <property type="project" value="TreeGrafter"/>
</dbReference>
<evidence type="ECO:0000256" key="5">
    <source>
        <dbReference type="ARBA" id="ARBA00022842"/>
    </source>
</evidence>
<dbReference type="GeneID" id="33361543"/>
<geneLocation type="chloroplast" evidence="9"/>
<organism evidence="9">
    <name type="scientific">Cliftonaea pectinata</name>
    <dbReference type="NCBI Taxonomy" id="2007206"/>
    <lineage>
        <taxon>Eukaryota</taxon>
        <taxon>Rhodophyta</taxon>
        <taxon>Florideophyceae</taxon>
        <taxon>Rhodymeniophycidae</taxon>
        <taxon>Ceramiales</taxon>
        <taxon>Rhodomelaceae</taxon>
        <taxon>Polyzonieae</taxon>
        <taxon>Cliftonaea</taxon>
    </lineage>
</organism>
<dbReference type="EMBL" id="MF101450">
    <property type="protein sequence ID" value="ARW68001.1"/>
    <property type="molecule type" value="Genomic_DNA"/>
</dbReference>
<dbReference type="PANTHER" id="PTHR30001:SF0">
    <property type="entry name" value="RIBONUCLEASE G"/>
    <property type="match status" value="1"/>
</dbReference>
<keyword evidence="9" id="KW-0150">Chloroplast</keyword>
<dbReference type="InterPro" id="IPR004659">
    <property type="entry name" value="RNase_E/G"/>
</dbReference>
<dbReference type="GO" id="GO:0004540">
    <property type="term" value="F:RNA nuclease activity"/>
    <property type="evidence" value="ECO:0007669"/>
    <property type="project" value="InterPro"/>
</dbReference>
<evidence type="ECO:0000259" key="8">
    <source>
        <dbReference type="PROSITE" id="PS50126"/>
    </source>
</evidence>
<evidence type="ECO:0000313" key="9">
    <source>
        <dbReference type="EMBL" id="ARW68001.1"/>
    </source>
</evidence>
<evidence type="ECO:0000256" key="6">
    <source>
        <dbReference type="ARBA" id="ARBA00022884"/>
    </source>
</evidence>
<name>A0A1Z1MQF7_9FLOR</name>
<sequence length="507" mass="59436">MVKKIVISHFNNVAAVLKNNKIEEVIIINHTYQVNDIYIGVVQKIFSSINAAFIKLGKHGKSGFIHISDIKPLKKNKHISHITDILCINQLILVQIIKEPTLYKGPRLTANIHLHGKYLVLMPFCDIVLVSHKIYDNNERVYLYSLGVLVKPKLMGLLIKSSAQGLNEAAILQDLNLLMQQWYFIQKAVIVSSFPTLVYKDEDLIKKIVRDFYESSIKKVIVDSKYGLKLLYYYLKKWHCISPVIDTKLQLYRKQNCILDKFYIKDAIRNALKPKIKLIYGGYIIIESYEALTIIDVNSGSFNKSDNSRETILRTNFYAAIEIAYQLKIRNINGVIIIDFIDMNYKRDQLQLLEHFSRLLAFDDAKPQVIELSQLGLLELTRRRRGQSLSEIFIPSRVKKFGNLSICLNDDLYSKLFYDTSNKYIRKEFLLHKNIRFLFFNRRFSNNKLLKYQIFSPNQFFYYKYFTFIDNIYTIYLFNIKASYIVSLFIYTKFVSYDKALIDCLFV</sequence>
<dbReference type="CDD" id="cd04453">
    <property type="entry name" value="S1_RNase_E"/>
    <property type="match status" value="1"/>
</dbReference>
<keyword evidence="4" id="KW-0378">Hydrolase</keyword>